<accession>Q0CUY2</accession>
<dbReference type="VEuPathDB" id="FungiDB:ATEG_02502"/>
<dbReference type="HOGENOM" id="CLU_973133_0_0_1"/>
<feature type="chain" id="PRO_5004170634" description="Apple domain-containing protein" evidence="2">
    <location>
        <begin position="19"/>
        <end position="286"/>
    </location>
</feature>
<organism evidence="3 4">
    <name type="scientific">Aspergillus terreus (strain NIH 2624 / FGSC A1156)</name>
    <dbReference type="NCBI Taxonomy" id="341663"/>
    <lineage>
        <taxon>Eukaryota</taxon>
        <taxon>Fungi</taxon>
        <taxon>Dikarya</taxon>
        <taxon>Ascomycota</taxon>
        <taxon>Pezizomycotina</taxon>
        <taxon>Eurotiomycetes</taxon>
        <taxon>Eurotiomycetidae</taxon>
        <taxon>Eurotiales</taxon>
        <taxon>Aspergillaceae</taxon>
        <taxon>Aspergillus</taxon>
        <taxon>Aspergillus subgen. Circumdati</taxon>
    </lineage>
</organism>
<gene>
    <name evidence="3" type="ORF">ATEG_02502</name>
</gene>
<sequence length="286" mass="31284">MMRAILVLWTLLVTLAMGQMQSGAQSGVQSGPPTGKCYRKEYCRAPNDKRLSSEKDPSNSQKCELYVATYDHEGKIISESCHTKYEGWGCDCSKCCSCSNTTKPDTGDKDPDKKKPDNGGNKDPDKKKPDNGGNKDPDEKKPDNGGNKDPDKKPDDKKPNKLQNTAVIADTHVSACLCQGDQKPVMQELENPCRCSCPAMHGATQKYNGRTYMLNCKQAYRSEDVAKKTGLKSLSDCGNECSTWPKCVAVNFYLEEDGSSRCILHTARGEPVDESSSSFGGSLVQV</sequence>
<feature type="region of interest" description="Disordered" evidence="1">
    <location>
        <begin position="101"/>
        <end position="161"/>
    </location>
</feature>
<dbReference type="RefSeq" id="XP_001211680.1">
    <property type="nucleotide sequence ID" value="XM_001211680.1"/>
</dbReference>
<feature type="signal peptide" evidence="2">
    <location>
        <begin position="1"/>
        <end position="18"/>
    </location>
</feature>
<dbReference type="EMBL" id="CH476596">
    <property type="protein sequence ID" value="EAU37464.1"/>
    <property type="molecule type" value="Genomic_DNA"/>
</dbReference>
<evidence type="ECO:0008006" key="5">
    <source>
        <dbReference type="Google" id="ProtNLM"/>
    </source>
</evidence>
<dbReference type="GeneID" id="4317123"/>
<feature type="compositionally biased region" description="Basic and acidic residues" evidence="1">
    <location>
        <begin position="105"/>
        <end position="159"/>
    </location>
</feature>
<proteinExistence type="predicted"/>
<protein>
    <recommendedName>
        <fullName evidence="5">Apple domain-containing protein</fullName>
    </recommendedName>
</protein>
<name>Q0CUY2_ASPTN</name>
<evidence type="ECO:0000256" key="2">
    <source>
        <dbReference type="SAM" id="SignalP"/>
    </source>
</evidence>
<dbReference type="Proteomes" id="UP000007963">
    <property type="component" value="Unassembled WGS sequence"/>
</dbReference>
<reference evidence="4" key="1">
    <citation type="submission" date="2005-09" db="EMBL/GenBank/DDBJ databases">
        <title>Annotation of the Aspergillus terreus NIH2624 genome.</title>
        <authorList>
            <person name="Birren B.W."/>
            <person name="Lander E.S."/>
            <person name="Galagan J.E."/>
            <person name="Nusbaum C."/>
            <person name="Devon K."/>
            <person name="Henn M."/>
            <person name="Ma L.-J."/>
            <person name="Jaffe D.B."/>
            <person name="Butler J."/>
            <person name="Alvarez P."/>
            <person name="Gnerre S."/>
            <person name="Grabherr M."/>
            <person name="Kleber M."/>
            <person name="Mauceli E.W."/>
            <person name="Brockman W."/>
            <person name="Rounsley S."/>
            <person name="Young S.K."/>
            <person name="LaButti K."/>
            <person name="Pushparaj V."/>
            <person name="DeCaprio D."/>
            <person name="Crawford M."/>
            <person name="Koehrsen M."/>
            <person name="Engels R."/>
            <person name="Montgomery P."/>
            <person name="Pearson M."/>
            <person name="Howarth C."/>
            <person name="Larson L."/>
            <person name="Luoma S."/>
            <person name="White J."/>
            <person name="Alvarado L."/>
            <person name="Kodira C.D."/>
            <person name="Zeng Q."/>
            <person name="Oleary S."/>
            <person name="Yandava C."/>
            <person name="Denning D.W."/>
            <person name="Nierman W.C."/>
            <person name="Milne T."/>
            <person name="Madden K."/>
        </authorList>
    </citation>
    <scope>NUCLEOTIDE SEQUENCE [LARGE SCALE GENOMIC DNA]</scope>
    <source>
        <strain evidence="4">NIH 2624 / FGSC A1156</strain>
    </source>
</reference>
<evidence type="ECO:0000313" key="3">
    <source>
        <dbReference type="EMBL" id="EAU37464.1"/>
    </source>
</evidence>
<keyword evidence="2" id="KW-0732">Signal</keyword>
<evidence type="ECO:0000313" key="4">
    <source>
        <dbReference type="Proteomes" id="UP000007963"/>
    </source>
</evidence>
<evidence type="ECO:0000256" key="1">
    <source>
        <dbReference type="SAM" id="MobiDB-lite"/>
    </source>
</evidence>
<dbReference type="AlphaFoldDB" id="Q0CUY2"/>